<evidence type="ECO:0000313" key="2">
    <source>
        <dbReference type="EMBL" id="CAA3006943.1"/>
    </source>
</evidence>
<dbReference type="Gramene" id="OE9A119477T1">
    <property type="protein sequence ID" value="OE9A119477C1"/>
    <property type="gene ID" value="OE9A119477"/>
</dbReference>
<organism evidence="2 3">
    <name type="scientific">Olea europaea subsp. europaea</name>
    <dbReference type="NCBI Taxonomy" id="158383"/>
    <lineage>
        <taxon>Eukaryota</taxon>
        <taxon>Viridiplantae</taxon>
        <taxon>Streptophyta</taxon>
        <taxon>Embryophyta</taxon>
        <taxon>Tracheophyta</taxon>
        <taxon>Spermatophyta</taxon>
        <taxon>Magnoliopsida</taxon>
        <taxon>eudicotyledons</taxon>
        <taxon>Gunneridae</taxon>
        <taxon>Pentapetalae</taxon>
        <taxon>asterids</taxon>
        <taxon>lamiids</taxon>
        <taxon>Lamiales</taxon>
        <taxon>Oleaceae</taxon>
        <taxon>Oleeae</taxon>
        <taxon>Olea</taxon>
    </lineage>
</organism>
<keyword evidence="3" id="KW-1185">Reference proteome</keyword>
<comment type="caution">
    <text evidence="2">The sequence shown here is derived from an EMBL/GenBank/DDBJ whole genome shotgun (WGS) entry which is preliminary data.</text>
</comment>
<protein>
    <submittedName>
        <fullName evidence="2">Uncharacterized protein</fullName>
    </submittedName>
</protein>
<evidence type="ECO:0000313" key="3">
    <source>
        <dbReference type="Proteomes" id="UP000594638"/>
    </source>
</evidence>
<gene>
    <name evidence="2" type="ORF">OLEA9_A119477</name>
</gene>
<sequence>MYVTMLEDDSDFVDSETDVEDEDDTLYDQNVTDGIEMGLDGHDQVQDERGEGNDMEVDDLEYPTEELLSQCSLDDESGFRFPQFFAETDMKNPQFEVTPQGKSSFYFIPTPMVTREAGRDRIALGPTMTMPISDEYEAGQPVADTVATVEVNFEKMGDKNCERA</sequence>
<evidence type="ECO:0000256" key="1">
    <source>
        <dbReference type="SAM" id="MobiDB-lite"/>
    </source>
</evidence>
<dbReference type="EMBL" id="CACTIH010007267">
    <property type="protein sequence ID" value="CAA3006943.1"/>
    <property type="molecule type" value="Genomic_DNA"/>
</dbReference>
<dbReference type="OrthoDB" id="928049at2759"/>
<reference evidence="2 3" key="1">
    <citation type="submission" date="2019-12" db="EMBL/GenBank/DDBJ databases">
        <authorList>
            <person name="Alioto T."/>
            <person name="Alioto T."/>
            <person name="Gomez Garrido J."/>
        </authorList>
    </citation>
    <scope>NUCLEOTIDE SEQUENCE [LARGE SCALE GENOMIC DNA]</scope>
</reference>
<proteinExistence type="predicted"/>
<feature type="region of interest" description="Disordered" evidence="1">
    <location>
        <begin position="1"/>
        <end position="24"/>
    </location>
</feature>
<name>A0A8S0TSK0_OLEEU</name>
<dbReference type="Proteomes" id="UP000594638">
    <property type="component" value="Unassembled WGS sequence"/>
</dbReference>
<dbReference type="AlphaFoldDB" id="A0A8S0TSK0"/>
<accession>A0A8S0TSK0</accession>